<keyword evidence="5 6" id="KW-0472">Membrane</keyword>
<feature type="transmembrane region" description="Helical" evidence="6">
    <location>
        <begin position="44"/>
        <end position="64"/>
    </location>
</feature>
<feature type="transmembrane region" description="Helical" evidence="6">
    <location>
        <begin position="12"/>
        <end position="38"/>
    </location>
</feature>
<evidence type="ECO:0000256" key="1">
    <source>
        <dbReference type="ARBA" id="ARBA00004651"/>
    </source>
</evidence>
<evidence type="ECO:0008006" key="9">
    <source>
        <dbReference type="Google" id="ProtNLM"/>
    </source>
</evidence>
<feature type="transmembrane region" description="Helical" evidence="6">
    <location>
        <begin position="168"/>
        <end position="188"/>
    </location>
</feature>
<proteinExistence type="predicted"/>
<comment type="subcellular location">
    <subcellularLocation>
        <location evidence="1">Cell membrane</location>
        <topology evidence="1">Multi-pass membrane protein</topology>
    </subcellularLocation>
</comment>
<dbReference type="GO" id="GO:0022857">
    <property type="term" value="F:transmembrane transporter activity"/>
    <property type="evidence" value="ECO:0007669"/>
    <property type="project" value="InterPro"/>
</dbReference>
<protein>
    <recommendedName>
        <fullName evidence="9">MFS transporter</fullName>
    </recommendedName>
</protein>
<dbReference type="STRING" id="553510.B1H19_05525"/>
<keyword evidence="3 6" id="KW-0812">Transmembrane</keyword>
<sequence length="406" mass="41935">MGYVRLLRQGPVLLLWGAQMLSVFGDRVYAMAITWIAWQEYGAAAMGLVAIAESVPYIVLGTVGRRIVARFATLRRLAVVDAARAGLATALPFAWDTLGAPGVLACVVLLGVGGALFDPNLGALVPELVDDHDVQAVTGLMDLTLRIARVAGPGAAGLLLRLMPRHSLFWLDGGTFAVSAVALLVLFARATLGMSREGEKEAGVGMRPRASVLLRRCPDTAVAIGVHGAGFFAQTVYMALPAFLAARLDAGAAAYGAALMAIGAGAFLANGFAGNMRLPANLPAFYCGTSAVFGLVLASITLADSLPVVLGLSAALGAVTAFLQVALGTHLSSFPPPVRLRLMSVDLTAVRTAGTVSWLFLPGLAAHDPTAAFPISGLTLFAVAGGSAGVVVRRSATRVLVERQHS</sequence>
<dbReference type="OrthoDB" id="4544939at2"/>
<name>A0A1V0TLN7_9ACTN</name>
<gene>
    <name evidence="7" type="ORF">B1H19_05525</name>
</gene>
<feature type="transmembrane region" description="Helical" evidence="6">
    <location>
        <begin position="348"/>
        <end position="365"/>
    </location>
</feature>
<feature type="transmembrane region" description="Helical" evidence="6">
    <location>
        <begin position="85"/>
        <end position="117"/>
    </location>
</feature>
<evidence type="ECO:0000256" key="2">
    <source>
        <dbReference type="ARBA" id="ARBA00022475"/>
    </source>
</evidence>
<dbReference type="PANTHER" id="PTHR23513">
    <property type="entry name" value="INTEGRAL MEMBRANE EFFLUX PROTEIN-RELATED"/>
    <property type="match status" value="1"/>
</dbReference>
<keyword evidence="4 6" id="KW-1133">Transmembrane helix</keyword>
<feature type="transmembrane region" description="Helical" evidence="6">
    <location>
        <begin position="308"/>
        <end position="327"/>
    </location>
</feature>
<dbReference type="RefSeq" id="WP_083103497.1">
    <property type="nucleotide sequence ID" value="NZ_CP020569.1"/>
</dbReference>
<evidence type="ECO:0000256" key="6">
    <source>
        <dbReference type="SAM" id="Phobius"/>
    </source>
</evidence>
<dbReference type="EMBL" id="CP020569">
    <property type="protein sequence ID" value="ARF53708.1"/>
    <property type="molecule type" value="Genomic_DNA"/>
</dbReference>
<reference evidence="7 8" key="1">
    <citation type="submission" date="2017-04" db="EMBL/GenBank/DDBJ databases">
        <title>Complete Genome Sequence of Streptomyces gilvosporeus F607, a Capable Producer of Natamycin.</title>
        <authorList>
            <person name="Zong G."/>
            <person name="Zhong C."/>
            <person name="Fu J."/>
            <person name="Qin R."/>
            <person name="Cao G."/>
        </authorList>
    </citation>
    <scope>NUCLEOTIDE SEQUENCE [LARGE SCALE GENOMIC DNA]</scope>
    <source>
        <strain evidence="7 8">F607</strain>
    </source>
</reference>
<evidence type="ECO:0000313" key="7">
    <source>
        <dbReference type="EMBL" id="ARF53708.1"/>
    </source>
</evidence>
<dbReference type="Proteomes" id="UP000192726">
    <property type="component" value="Chromosome"/>
</dbReference>
<accession>A0A1V0TLN7</accession>
<dbReference type="Pfam" id="PF07690">
    <property type="entry name" value="MFS_1"/>
    <property type="match status" value="1"/>
</dbReference>
<feature type="transmembrane region" description="Helical" evidence="6">
    <location>
        <begin position="252"/>
        <end position="272"/>
    </location>
</feature>
<dbReference type="Gene3D" id="1.20.1250.20">
    <property type="entry name" value="MFS general substrate transporter like domains"/>
    <property type="match status" value="1"/>
</dbReference>
<evidence type="ECO:0000256" key="5">
    <source>
        <dbReference type="ARBA" id="ARBA00023136"/>
    </source>
</evidence>
<dbReference type="PANTHER" id="PTHR23513:SF11">
    <property type="entry name" value="STAPHYLOFERRIN A TRANSPORTER"/>
    <property type="match status" value="1"/>
</dbReference>
<organism evidence="7 8">
    <name type="scientific">Streptomyces gilvosporeus</name>
    <dbReference type="NCBI Taxonomy" id="553510"/>
    <lineage>
        <taxon>Bacteria</taxon>
        <taxon>Bacillati</taxon>
        <taxon>Actinomycetota</taxon>
        <taxon>Actinomycetes</taxon>
        <taxon>Kitasatosporales</taxon>
        <taxon>Streptomycetaceae</taxon>
        <taxon>Streptomyces</taxon>
    </lineage>
</organism>
<dbReference type="InterPro" id="IPR011701">
    <property type="entry name" value="MFS"/>
</dbReference>
<dbReference type="InterPro" id="IPR036259">
    <property type="entry name" value="MFS_trans_sf"/>
</dbReference>
<keyword evidence="2" id="KW-1003">Cell membrane</keyword>
<feature type="transmembrane region" description="Helical" evidence="6">
    <location>
        <begin position="221"/>
        <end position="240"/>
    </location>
</feature>
<evidence type="ECO:0000313" key="8">
    <source>
        <dbReference type="Proteomes" id="UP000192726"/>
    </source>
</evidence>
<evidence type="ECO:0000256" key="3">
    <source>
        <dbReference type="ARBA" id="ARBA00022692"/>
    </source>
</evidence>
<dbReference type="AlphaFoldDB" id="A0A1V0TLN7"/>
<dbReference type="GO" id="GO:0005886">
    <property type="term" value="C:plasma membrane"/>
    <property type="evidence" value="ECO:0007669"/>
    <property type="project" value="UniProtKB-SubCell"/>
</dbReference>
<keyword evidence="8" id="KW-1185">Reference proteome</keyword>
<dbReference type="KEGG" id="sgv:B1H19_05525"/>
<feature type="transmembrane region" description="Helical" evidence="6">
    <location>
        <begin position="284"/>
        <end position="302"/>
    </location>
</feature>
<evidence type="ECO:0000256" key="4">
    <source>
        <dbReference type="ARBA" id="ARBA00022989"/>
    </source>
</evidence>
<dbReference type="SUPFAM" id="SSF103473">
    <property type="entry name" value="MFS general substrate transporter"/>
    <property type="match status" value="1"/>
</dbReference>
<feature type="transmembrane region" description="Helical" evidence="6">
    <location>
        <begin position="371"/>
        <end position="392"/>
    </location>
</feature>